<sequence>MKRTEVYAHRGFSAMAPENTMAAFQRAVDAGADGVELDVHLTKDNKVVVIHDETVKRTTDGTGKVRELTLEELRRLDAGSWFDPEFKGEKIPTLEEVLQLVAEHGMKINIELKNNRVIYPELEQKVANLLQQYGLVKQAVISSFNHYSLKVMKQVQPEIDTAILYMEGLVDPWVYAKHAGATSLHPYWYTVVEEVVKGCQKENLPVRPFTVNQPKGMRRLLQLGVDAIITDKPDVLREEMEKTAAISPS</sequence>
<dbReference type="SUPFAM" id="SSF51695">
    <property type="entry name" value="PLC-like phosphodiesterases"/>
    <property type="match status" value="1"/>
</dbReference>
<dbReference type="Proteomes" id="UP000625210">
    <property type="component" value="Unassembled WGS sequence"/>
</dbReference>
<accession>A0A8J2VIE2</accession>
<evidence type="ECO:0000313" key="3">
    <source>
        <dbReference type="Proteomes" id="UP000625210"/>
    </source>
</evidence>
<name>A0A8J2VIE2_9BACL</name>
<comment type="caution">
    <text evidence="2">The sequence shown here is derived from an EMBL/GenBank/DDBJ whole genome shotgun (WGS) entry which is preliminary data.</text>
</comment>
<dbReference type="PANTHER" id="PTHR46211">
    <property type="entry name" value="GLYCEROPHOSPHORYL DIESTER PHOSPHODIESTERASE"/>
    <property type="match status" value="1"/>
</dbReference>
<proteinExistence type="predicted"/>
<evidence type="ECO:0000313" key="2">
    <source>
        <dbReference type="EMBL" id="GGE22856.1"/>
    </source>
</evidence>
<dbReference type="CDD" id="cd08563">
    <property type="entry name" value="GDPD_TtGDE_like"/>
    <property type="match status" value="1"/>
</dbReference>
<dbReference type="PANTHER" id="PTHR46211:SF1">
    <property type="entry name" value="GLYCEROPHOSPHODIESTER PHOSPHODIESTERASE, CYTOPLASMIC"/>
    <property type="match status" value="1"/>
</dbReference>
<keyword evidence="3" id="KW-1185">Reference proteome</keyword>
<reference evidence="2" key="2">
    <citation type="submission" date="2020-09" db="EMBL/GenBank/DDBJ databases">
        <authorList>
            <person name="Sun Q."/>
            <person name="Zhou Y."/>
        </authorList>
    </citation>
    <scope>NUCLEOTIDE SEQUENCE</scope>
    <source>
        <strain evidence="2">CGMCC 1.15179</strain>
    </source>
</reference>
<reference evidence="2" key="1">
    <citation type="journal article" date="2014" name="Int. J. Syst. Evol. Microbiol.">
        <title>Complete genome sequence of Corynebacterium casei LMG S-19264T (=DSM 44701T), isolated from a smear-ripened cheese.</title>
        <authorList>
            <consortium name="US DOE Joint Genome Institute (JGI-PGF)"/>
            <person name="Walter F."/>
            <person name="Albersmeier A."/>
            <person name="Kalinowski J."/>
            <person name="Ruckert C."/>
        </authorList>
    </citation>
    <scope>NUCLEOTIDE SEQUENCE</scope>
    <source>
        <strain evidence="2">CGMCC 1.15179</strain>
    </source>
</reference>
<dbReference type="Pfam" id="PF03009">
    <property type="entry name" value="GDPD"/>
    <property type="match status" value="1"/>
</dbReference>
<evidence type="ECO:0000259" key="1">
    <source>
        <dbReference type="PROSITE" id="PS51704"/>
    </source>
</evidence>
<dbReference type="InterPro" id="IPR030395">
    <property type="entry name" value="GP_PDE_dom"/>
</dbReference>
<dbReference type="GO" id="GO:0006629">
    <property type="term" value="P:lipid metabolic process"/>
    <property type="evidence" value="ECO:0007669"/>
    <property type="project" value="InterPro"/>
</dbReference>
<dbReference type="PROSITE" id="PS51704">
    <property type="entry name" value="GP_PDE"/>
    <property type="match status" value="1"/>
</dbReference>
<organism evidence="2 3">
    <name type="scientific">Marinithermofilum abyssi</name>
    <dbReference type="NCBI Taxonomy" id="1571185"/>
    <lineage>
        <taxon>Bacteria</taxon>
        <taxon>Bacillati</taxon>
        <taxon>Bacillota</taxon>
        <taxon>Bacilli</taxon>
        <taxon>Bacillales</taxon>
        <taxon>Thermoactinomycetaceae</taxon>
        <taxon>Marinithermofilum</taxon>
    </lineage>
</organism>
<feature type="domain" description="GP-PDE" evidence="1">
    <location>
        <begin position="4"/>
        <end position="240"/>
    </location>
</feature>
<dbReference type="EMBL" id="BMHQ01000009">
    <property type="protein sequence ID" value="GGE22856.1"/>
    <property type="molecule type" value="Genomic_DNA"/>
</dbReference>
<dbReference type="Gene3D" id="3.20.20.190">
    <property type="entry name" value="Phosphatidylinositol (PI) phosphodiesterase"/>
    <property type="match status" value="1"/>
</dbReference>
<dbReference type="GO" id="GO:0008081">
    <property type="term" value="F:phosphoric diester hydrolase activity"/>
    <property type="evidence" value="ECO:0007669"/>
    <property type="project" value="InterPro"/>
</dbReference>
<protein>
    <submittedName>
        <fullName evidence="2">Glycerophosphoryl diester phosphodiesterase</fullName>
    </submittedName>
</protein>
<dbReference type="RefSeq" id="WP_188648336.1">
    <property type="nucleotide sequence ID" value="NZ_BMHQ01000009.1"/>
</dbReference>
<dbReference type="AlphaFoldDB" id="A0A8J2VIE2"/>
<gene>
    <name evidence="2" type="primary">glpQ</name>
    <name evidence="2" type="ORF">GCM10011571_26150</name>
</gene>
<dbReference type="InterPro" id="IPR017946">
    <property type="entry name" value="PLC-like_Pdiesterase_TIM-brl"/>
</dbReference>